<name>A0AAV5FKB0_ELECO</name>
<feature type="region of interest" description="Disordered" evidence="1">
    <location>
        <begin position="33"/>
        <end position="54"/>
    </location>
</feature>
<evidence type="ECO:0000313" key="2">
    <source>
        <dbReference type="EMBL" id="GJN36089.1"/>
    </source>
</evidence>
<proteinExistence type="predicted"/>
<protein>
    <submittedName>
        <fullName evidence="2">Uncharacterized protein</fullName>
    </submittedName>
</protein>
<evidence type="ECO:0000256" key="1">
    <source>
        <dbReference type="SAM" id="MobiDB-lite"/>
    </source>
</evidence>
<sequence length="79" mass="8294">MSRGSSNGASEIHVERVDKIEVVTMNTGAVVVPAPGSAGNSEGSHQAAPTEPVRDVNELAEDFIRRTKASLFRGMSRAG</sequence>
<gene>
    <name evidence="2" type="primary">gb24925</name>
    <name evidence="2" type="ORF">PR202_gb24925</name>
</gene>
<reference evidence="2" key="1">
    <citation type="journal article" date="2018" name="DNA Res.">
        <title>Multiple hybrid de novo genome assembly of finger millet, an orphan allotetraploid crop.</title>
        <authorList>
            <person name="Hatakeyama M."/>
            <person name="Aluri S."/>
            <person name="Balachadran M.T."/>
            <person name="Sivarajan S.R."/>
            <person name="Patrignani A."/>
            <person name="Gruter S."/>
            <person name="Poveda L."/>
            <person name="Shimizu-Inatsugi R."/>
            <person name="Baeten J."/>
            <person name="Francoijs K.J."/>
            <person name="Nataraja K.N."/>
            <person name="Reddy Y.A.N."/>
            <person name="Phadnis S."/>
            <person name="Ravikumar R.L."/>
            <person name="Schlapbach R."/>
            <person name="Sreeman S.M."/>
            <person name="Shimizu K.K."/>
        </authorList>
    </citation>
    <scope>NUCLEOTIDE SEQUENCE</scope>
</reference>
<dbReference type="EMBL" id="BQKI01000088">
    <property type="protein sequence ID" value="GJN36089.1"/>
    <property type="molecule type" value="Genomic_DNA"/>
</dbReference>
<dbReference type="Proteomes" id="UP001054889">
    <property type="component" value="Unassembled WGS sequence"/>
</dbReference>
<keyword evidence="3" id="KW-1185">Reference proteome</keyword>
<evidence type="ECO:0000313" key="3">
    <source>
        <dbReference type="Proteomes" id="UP001054889"/>
    </source>
</evidence>
<dbReference type="AlphaFoldDB" id="A0AAV5FKB0"/>
<organism evidence="2 3">
    <name type="scientific">Eleusine coracana subsp. coracana</name>
    <dbReference type="NCBI Taxonomy" id="191504"/>
    <lineage>
        <taxon>Eukaryota</taxon>
        <taxon>Viridiplantae</taxon>
        <taxon>Streptophyta</taxon>
        <taxon>Embryophyta</taxon>
        <taxon>Tracheophyta</taxon>
        <taxon>Spermatophyta</taxon>
        <taxon>Magnoliopsida</taxon>
        <taxon>Liliopsida</taxon>
        <taxon>Poales</taxon>
        <taxon>Poaceae</taxon>
        <taxon>PACMAD clade</taxon>
        <taxon>Chloridoideae</taxon>
        <taxon>Cynodonteae</taxon>
        <taxon>Eleusininae</taxon>
        <taxon>Eleusine</taxon>
    </lineage>
</organism>
<comment type="caution">
    <text evidence="2">The sequence shown here is derived from an EMBL/GenBank/DDBJ whole genome shotgun (WGS) entry which is preliminary data.</text>
</comment>
<reference evidence="2" key="2">
    <citation type="submission" date="2021-12" db="EMBL/GenBank/DDBJ databases">
        <title>Resequencing data analysis of finger millet.</title>
        <authorList>
            <person name="Hatakeyama M."/>
            <person name="Aluri S."/>
            <person name="Balachadran M.T."/>
            <person name="Sivarajan S.R."/>
            <person name="Poveda L."/>
            <person name="Shimizu-Inatsugi R."/>
            <person name="Schlapbach R."/>
            <person name="Sreeman S.M."/>
            <person name="Shimizu K.K."/>
        </authorList>
    </citation>
    <scope>NUCLEOTIDE SEQUENCE</scope>
</reference>
<accession>A0AAV5FKB0</accession>